<evidence type="ECO:0000313" key="3">
    <source>
        <dbReference type="Proteomes" id="UP000051124"/>
    </source>
</evidence>
<dbReference type="Gene3D" id="3.40.109.40">
    <property type="match status" value="1"/>
</dbReference>
<protein>
    <recommendedName>
        <fullName evidence="1">AdoMet activation domain-containing protein</fullName>
    </recommendedName>
</protein>
<dbReference type="Pfam" id="PF02965">
    <property type="entry name" value="Met_synt_B12"/>
    <property type="match status" value="1"/>
</dbReference>
<dbReference type="AlphaFoldDB" id="A0A0S7WIH4"/>
<dbReference type="Proteomes" id="UP000051124">
    <property type="component" value="Unassembled WGS sequence"/>
</dbReference>
<comment type="caution">
    <text evidence="2">The sequence shown here is derived from an EMBL/GenBank/DDBJ whole genome shotgun (WGS) entry which is preliminary data.</text>
</comment>
<organism evidence="2 3">
    <name type="scientific">candidate division TA06 bacterium DG_26</name>
    <dbReference type="NCBI Taxonomy" id="1703771"/>
    <lineage>
        <taxon>Bacteria</taxon>
        <taxon>Bacteria division TA06</taxon>
    </lineage>
</organism>
<dbReference type="EMBL" id="LIZT01000034">
    <property type="protein sequence ID" value="KPJ49973.1"/>
    <property type="molecule type" value="Genomic_DNA"/>
</dbReference>
<proteinExistence type="predicted"/>
<dbReference type="SUPFAM" id="SSF56507">
    <property type="entry name" value="Methionine synthase activation domain-like"/>
    <property type="match status" value="1"/>
</dbReference>
<evidence type="ECO:0000313" key="2">
    <source>
        <dbReference type="EMBL" id="KPJ49973.1"/>
    </source>
</evidence>
<evidence type="ECO:0000259" key="1">
    <source>
        <dbReference type="Pfam" id="PF02965"/>
    </source>
</evidence>
<name>A0A0S7WIH4_UNCT6</name>
<dbReference type="GO" id="GO:0008705">
    <property type="term" value="F:methionine synthase activity"/>
    <property type="evidence" value="ECO:0007669"/>
    <property type="project" value="InterPro"/>
</dbReference>
<dbReference type="InterPro" id="IPR004223">
    <property type="entry name" value="VitB12-dep_Met_synth_activ_dom"/>
</dbReference>
<dbReference type="InterPro" id="IPR037010">
    <property type="entry name" value="VitB12-dep_Met_synth_activ_sf"/>
</dbReference>
<feature type="domain" description="AdoMet activation" evidence="1">
    <location>
        <begin position="154"/>
        <end position="204"/>
    </location>
</feature>
<reference evidence="2 3" key="1">
    <citation type="journal article" date="2015" name="Microbiome">
        <title>Genomic resolution of linkages in carbon, nitrogen, and sulfur cycling among widespread estuary sediment bacteria.</title>
        <authorList>
            <person name="Baker B.J."/>
            <person name="Lazar C.S."/>
            <person name="Teske A.P."/>
            <person name="Dick G.J."/>
        </authorList>
    </citation>
    <scope>NUCLEOTIDE SEQUENCE [LARGE SCALE GENOMIC DNA]</scope>
    <source>
        <strain evidence="2">DG_26</strain>
    </source>
</reference>
<sequence>MKKTIRMKADDVKPERNCFLNGLGIVPGRKRSERTEAILDRAMQLFLASCHPIGMISEVSIPEFEVLYHGEGLNEEETPLDLIFRKADTLAIFAATLGSEVSERIDELFKSFEFALGSMLDSVASEGTERAVDRLEEEFFDWLVRKGRVGHSAGILRYSPGYCGWHMSGQRKLFEFLHPEEIGITLLESFIMVPLKSITGVMVVGRKEIHQFEDSYPFCKECRTHSCRDRIRKLMGVSAVQNPEGGI</sequence>
<gene>
    <name evidence="2" type="ORF">AMJ40_04285</name>
</gene>
<accession>A0A0S7WIH4</accession>